<reference evidence="1" key="1">
    <citation type="submission" date="2019-08" db="EMBL/GenBank/DDBJ databases">
        <authorList>
            <person name="Kucharzyk K."/>
            <person name="Murdoch R.W."/>
            <person name="Higgins S."/>
            <person name="Loffler F."/>
        </authorList>
    </citation>
    <scope>NUCLEOTIDE SEQUENCE</scope>
</reference>
<proteinExistence type="predicted"/>
<evidence type="ECO:0000313" key="1">
    <source>
        <dbReference type="EMBL" id="MPL99086.1"/>
    </source>
</evidence>
<accession>A0A644W6F2</accession>
<comment type="caution">
    <text evidence="1">The sequence shown here is derived from an EMBL/GenBank/DDBJ whole genome shotgun (WGS) entry which is preliminary data.</text>
</comment>
<dbReference type="SUPFAM" id="SSF56935">
    <property type="entry name" value="Porins"/>
    <property type="match status" value="1"/>
</dbReference>
<dbReference type="AlphaFoldDB" id="A0A644W6F2"/>
<sequence length="218" mass="23320">MKKWAIMAIVVSTVMGVKAQEITAKADLVSSYVWRGTQYAGFSVQPSVTYSDGGFSLGAWGSVGVKNSDLFAYREMDLFASYAFDFGLTLGLTDYYYPGTDYFDISKATGSHGFEVNLGYTISNLSLSANYMLNQAGGAATAGGDTYIELGYAFKTFSIFAGAGNGWHTPDSSFGLINVGLKTTKEIKLSDSFSLPLTGSIVLNPTTQQFYVVAGISL</sequence>
<dbReference type="EMBL" id="VSSQ01000646">
    <property type="protein sequence ID" value="MPL99086.1"/>
    <property type="molecule type" value="Genomic_DNA"/>
</dbReference>
<dbReference type="InterPro" id="IPR010239">
    <property type="entry name" value="CHP02001"/>
</dbReference>
<organism evidence="1">
    <name type="scientific">bioreactor metagenome</name>
    <dbReference type="NCBI Taxonomy" id="1076179"/>
    <lineage>
        <taxon>unclassified sequences</taxon>
        <taxon>metagenomes</taxon>
        <taxon>ecological metagenomes</taxon>
    </lineage>
</organism>
<gene>
    <name evidence="1" type="ORF">SDC9_45301</name>
</gene>
<dbReference type="Pfam" id="PF09694">
    <property type="entry name" value="Gcw_chp"/>
    <property type="match status" value="1"/>
</dbReference>
<name>A0A644W6F2_9ZZZZ</name>
<protein>
    <submittedName>
        <fullName evidence="1">Uncharacterized protein</fullName>
    </submittedName>
</protein>